<feature type="compositionally biased region" description="Low complexity" evidence="8">
    <location>
        <begin position="360"/>
        <end position="381"/>
    </location>
</feature>
<keyword evidence="11" id="KW-1185">Reference proteome</keyword>
<feature type="region of interest" description="Disordered" evidence="8">
    <location>
        <begin position="524"/>
        <end position="543"/>
    </location>
</feature>
<evidence type="ECO:0000256" key="4">
    <source>
        <dbReference type="ARBA" id="ARBA00023015"/>
    </source>
</evidence>
<dbReference type="SMART" id="SM00906">
    <property type="entry name" value="Fungal_trans"/>
    <property type="match status" value="1"/>
</dbReference>
<organism evidence="10 11">
    <name type="scientific">Hypsizygus marmoreus</name>
    <name type="common">White beech mushroom</name>
    <name type="synonym">Agaricus marmoreus</name>
    <dbReference type="NCBI Taxonomy" id="39966"/>
    <lineage>
        <taxon>Eukaryota</taxon>
        <taxon>Fungi</taxon>
        <taxon>Dikarya</taxon>
        <taxon>Basidiomycota</taxon>
        <taxon>Agaricomycotina</taxon>
        <taxon>Agaricomycetes</taxon>
        <taxon>Agaricomycetidae</taxon>
        <taxon>Agaricales</taxon>
        <taxon>Tricholomatineae</taxon>
        <taxon>Lyophyllaceae</taxon>
        <taxon>Hypsizygus</taxon>
    </lineage>
</organism>
<dbReference type="InterPro" id="IPR001138">
    <property type="entry name" value="Zn2Cys6_DnaBD"/>
</dbReference>
<dbReference type="GO" id="GO:0000981">
    <property type="term" value="F:DNA-binding transcription factor activity, RNA polymerase II-specific"/>
    <property type="evidence" value="ECO:0007669"/>
    <property type="project" value="InterPro"/>
</dbReference>
<evidence type="ECO:0000256" key="8">
    <source>
        <dbReference type="SAM" id="MobiDB-lite"/>
    </source>
</evidence>
<protein>
    <submittedName>
        <fullName evidence="10">Nitrogen assimilation transcription factor nit-4</fullName>
    </submittedName>
</protein>
<comment type="caution">
    <text evidence="10">The sequence shown here is derived from an EMBL/GenBank/DDBJ whole genome shotgun (WGS) entry which is preliminary data.</text>
</comment>
<feature type="region of interest" description="Disordered" evidence="8">
    <location>
        <begin position="272"/>
        <end position="320"/>
    </location>
</feature>
<evidence type="ECO:0000256" key="3">
    <source>
        <dbReference type="ARBA" id="ARBA00022833"/>
    </source>
</evidence>
<evidence type="ECO:0000259" key="9">
    <source>
        <dbReference type="PROSITE" id="PS50048"/>
    </source>
</evidence>
<feature type="compositionally biased region" description="Pro residues" evidence="8">
    <location>
        <begin position="1062"/>
        <end position="1071"/>
    </location>
</feature>
<dbReference type="AlphaFoldDB" id="A0A369K647"/>
<dbReference type="FunCoup" id="A0A369K647">
    <property type="interactions" value="25"/>
</dbReference>
<feature type="compositionally biased region" description="Acidic residues" evidence="8">
    <location>
        <begin position="754"/>
        <end position="763"/>
    </location>
</feature>
<feature type="region of interest" description="Disordered" evidence="8">
    <location>
        <begin position="50"/>
        <end position="81"/>
    </location>
</feature>
<feature type="region of interest" description="Disordered" evidence="8">
    <location>
        <begin position="148"/>
        <end position="175"/>
    </location>
</feature>
<reference evidence="10" key="1">
    <citation type="submission" date="2018-04" db="EMBL/GenBank/DDBJ databases">
        <title>Whole genome sequencing of Hypsizygus marmoreus.</title>
        <authorList>
            <person name="Choi I.-G."/>
            <person name="Min B."/>
            <person name="Kim J.-G."/>
            <person name="Kim S."/>
            <person name="Oh Y.-L."/>
            <person name="Kong W.-S."/>
            <person name="Park H."/>
            <person name="Jeong J."/>
            <person name="Song E.-S."/>
        </authorList>
    </citation>
    <scope>NUCLEOTIDE SEQUENCE [LARGE SCALE GENOMIC DNA]</scope>
    <source>
        <strain evidence="10">51987-8</strain>
    </source>
</reference>
<accession>A0A369K647</accession>
<feature type="compositionally biased region" description="Low complexity" evidence="8">
    <location>
        <begin position="50"/>
        <end position="65"/>
    </location>
</feature>
<dbReference type="PANTHER" id="PTHR31313:SF78">
    <property type="entry name" value="TRANSCRIPTION FACTOR DOMAIN-CONTAINING PROTEIN"/>
    <property type="match status" value="1"/>
</dbReference>
<evidence type="ECO:0000313" key="10">
    <source>
        <dbReference type="EMBL" id="RDB28267.1"/>
    </source>
</evidence>
<dbReference type="InterPro" id="IPR051615">
    <property type="entry name" value="Transcr_Regulatory_Elem"/>
</dbReference>
<dbReference type="CDD" id="cd00067">
    <property type="entry name" value="GAL4"/>
    <property type="match status" value="1"/>
</dbReference>
<feature type="region of interest" description="Disordered" evidence="8">
    <location>
        <begin position="754"/>
        <end position="775"/>
    </location>
</feature>
<keyword evidence="3" id="KW-0862">Zinc</keyword>
<dbReference type="SUPFAM" id="SSF57701">
    <property type="entry name" value="Zn2/Cys6 DNA-binding domain"/>
    <property type="match status" value="1"/>
</dbReference>
<dbReference type="InParanoid" id="A0A369K647"/>
<comment type="subcellular location">
    <subcellularLocation>
        <location evidence="1">Nucleus</location>
    </subcellularLocation>
</comment>
<feature type="region of interest" description="Disordered" evidence="8">
    <location>
        <begin position="10"/>
        <end position="36"/>
    </location>
</feature>
<dbReference type="Gene3D" id="4.10.240.10">
    <property type="entry name" value="Zn(2)-C6 fungal-type DNA-binding domain"/>
    <property type="match status" value="1"/>
</dbReference>
<dbReference type="PROSITE" id="PS00463">
    <property type="entry name" value="ZN2_CY6_FUNGAL_1"/>
    <property type="match status" value="1"/>
</dbReference>
<keyword evidence="2" id="KW-0479">Metal-binding</keyword>
<evidence type="ECO:0000256" key="7">
    <source>
        <dbReference type="ARBA" id="ARBA00023242"/>
    </source>
</evidence>
<dbReference type="GO" id="GO:0003677">
    <property type="term" value="F:DNA binding"/>
    <property type="evidence" value="ECO:0007669"/>
    <property type="project" value="UniProtKB-KW"/>
</dbReference>
<feature type="compositionally biased region" description="Polar residues" evidence="8">
    <location>
        <begin position="1115"/>
        <end position="1130"/>
    </location>
</feature>
<keyword evidence="6" id="KW-0804">Transcription</keyword>
<evidence type="ECO:0000256" key="2">
    <source>
        <dbReference type="ARBA" id="ARBA00022723"/>
    </source>
</evidence>
<keyword evidence="7" id="KW-0539">Nucleus</keyword>
<feature type="domain" description="Zn(2)-C6 fungal-type" evidence="9">
    <location>
        <begin position="178"/>
        <end position="210"/>
    </location>
</feature>
<name>A0A369K647_HYPMA</name>
<feature type="compositionally biased region" description="Basic and acidic residues" evidence="8">
    <location>
        <begin position="578"/>
        <end position="590"/>
    </location>
</feature>
<dbReference type="OrthoDB" id="2123952at2759"/>
<dbReference type="Pfam" id="PF00172">
    <property type="entry name" value="Zn_clus"/>
    <property type="match status" value="1"/>
</dbReference>
<proteinExistence type="predicted"/>
<feature type="region of interest" description="Disordered" evidence="8">
    <location>
        <begin position="1145"/>
        <end position="1182"/>
    </location>
</feature>
<dbReference type="GO" id="GO:0005634">
    <property type="term" value="C:nucleus"/>
    <property type="evidence" value="ECO:0007669"/>
    <property type="project" value="UniProtKB-SubCell"/>
</dbReference>
<feature type="region of interest" description="Disordered" evidence="8">
    <location>
        <begin position="347"/>
        <end position="449"/>
    </location>
</feature>
<feature type="region of interest" description="Disordered" evidence="8">
    <location>
        <begin position="578"/>
        <end position="600"/>
    </location>
</feature>
<dbReference type="STRING" id="39966.A0A369K647"/>
<feature type="compositionally biased region" description="Polar residues" evidence="8">
    <location>
        <begin position="411"/>
        <end position="428"/>
    </location>
</feature>
<dbReference type="SMART" id="SM00066">
    <property type="entry name" value="GAL4"/>
    <property type="match status" value="1"/>
</dbReference>
<evidence type="ECO:0000256" key="5">
    <source>
        <dbReference type="ARBA" id="ARBA00023125"/>
    </source>
</evidence>
<dbReference type="PROSITE" id="PS50048">
    <property type="entry name" value="ZN2_CY6_FUNGAL_2"/>
    <property type="match status" value="1"/>
</dbReference>
<dbReference type="Pfam" id="PF04082">
    <property type="entry name" value="Fungal_trans"/>
    <property type="match status" value="1"/>
</dbReference>
<dbReference type="Proteomes" id="UP000076154">
    <property type="component" value="Unassembled WGS sequence"/>
</dbReference>
<feature type="compositionally biased region" description="Basic and acidic residues" evidence="8">
    <location>
        <begin position="399"/>
        <end position="410"/>
    </location>
</feature>
<dbReference type="CDD" id="cd12148">
    <property type="entry name" value="fungal_TF_MHR"/>
    <property type="match status" value="1"/>
</dbReference>
<dbReference type="PANTHER" id="PTHR31313">
    <property type="entry name" value="TY1 ENHANCER ACTIVATOR"/>
    <property type="match status" value="1"/>
</dbReference>
<gene>
    <name evidence="10" type="primary">nit-4_0</name>
    <name evidence="10" type="ORF">Hypma_001458</name>
</gene>
<dbReference type="GO" id="GO:0006351">
    <property type="term" value="P:DNA-templated transcription"/>
    <property type="evidence" value="ECO:0007669"/>
    <property type="project" value="InterPro"/>
</dbReference>
<sequence>MGPFILADSTRYFPEHSPHHQVPVKTEASASPDLLPPSIASLQQFQFKFHAPPSSSSHGSLPSSRHPSEPPAPTSNHTYPFSSGSSYNLVSTQSSWPPSPSASHRILSCSSRSSMINGSSQFDRPASQHSMSYEDYDGVSELVDLPIPPHSGGARADATSASSVNGSGKHIRRRSSKACDQCRKSKCKCERSGPGEPCKSCVMLGTPCTFLGPSRKRGPPKGYIDAIEARLHQTEALLGIMLSASDARAQTLLRDISKDPLAREIINRVDNSPYGVKGRKRNEADGKPRAGHQASNSDSSLSMSQKTESPNVDLTSTHPSNEWQDRVSAMLHAARGGDNINTDAAVDAQRLRPQSSAPALTTSYSSSRPSLRVSLSVSTSSGLGGINDDQSPARRQRRRVDTEFDADYQRHSYSNNSPPNSAVSQMRGTSPGHLHGYGHGPFSAVSPRDSSMRRWSVSSTDSFSSASDGELMGAVGQLSLNENEQVRYHGKASGLHLLGNKERVDARNEGGIWRFPGARVWPPLSSPGPIPTHDDSDSASQLPDPMVQEHLLDLYFTYVHPVLPIIHKRAFFEAFQAERRDDSHSPEPHEGASPSPFNRRRRRVPPLLLLTMYATASRYSDLTPKPPDSSMMWEAGDDYLNRAKVILEGSYASSLPSTCQALLLMGYREIGIGAMAQAWTYIGMAIRMAQDLGMHRSADGWAREDLGGRLFGDWELHERKRIWFACVIMDKYVSTYIGRPLMIFERDFDTSLPTEDDPEELEEWTPSSIPESGEKPLPVPGRIISCFNASATLSGILSMIVQAIYAIRPVSSRHSESKFLEGLLDKWYIELPEHLRYEPGSSKRPIPTPHVLTLHMQYWCAVLLLHRPFIRQSLYDSRPKNVEESDDVEVRAIAEKSYELCAGAANHITSIAKTYSETYTLDRCAVFLCYYIFTASIMHVTSLTTHPNDPQARMGLSRCMDFLRMMEVVWPSAGRALELLRGSKVNTQEGDFILPSSDIHRRKRSADQPLNDAFDRHLPLDTNVNQDFLELRPPSYNAQFGGHAAYTPSGDIQSHGHGHGPSPSPQVPYIPPYERWPSQTTNSYALSGTLSTSVLPQLYSTGLVDDRGPSGSHRLYSQQDQSRSSHTNRYPQYWNDFSTFPQLGTAYGSYHEQSPVHPQHPAPPQMYLDEPYSLYNPSPSNR</sequence>
<evidence type="ECO:0000256" key="6">
    <source>
        <dbReference type="ARBA" id="ARBA00023163"/>
    </source>
</evidence>
<dbReference type="InterPro" id="IPR007219">
    <property type="entry name" value="XnlR_reg_dom"/>
</dbReference>
<keyword evidence="5" id="KW-0238">DNA-binding</keyword>
<keyword evidence="4" id="KW-0805">Transcription regulation</keyword>
<dbReference type="InterPro" id="IPR036864">
    <property type="entry name" value="Zn2-C6_fun-type_DNA-bd_sf"/>
</dbReference>
<dbReference type="GO" id="GO:0008270">
    <property type="term" value="F:zinc ion binding"/>
    <property type="evidence" value="ECO:0007669"/>
    <property type="project" value="InterPro"/>
</dbReference>
<dbReference type="EMBL" id="LUEZ02000012">
    <property type="protein sequence ID" value="RDB28267.1"/>
    <property type="molecule type" value="Genomic_DNA"/>
</dbReference>
<feature type="region of interest" description="Disordered" evidence="8">
    <location>
        <begin position="1039"/>
        <end position="1075"/>
    </location>
</feature>
<feature type="region of interest" description="Disordered" evidence="8">
    <location>
        <begin position="1101"/>
        <end position="1130"/>
    </location>
</feature>
<feature type="compositionally biased region" description="Polar residues" evidence="8">
    <location>
        <begin position="293"/>
        <end position="320"/>
    </location>
</feature>
<evidence type="ECO:0000313" key="11">
    <source>
        <dbReference type="Proteomes" id="UP000076154"/>
    </source>
</evidence>
<evidence type="ECO:0000256" key="1">
    <source>
        <dbReference type="ARBA" id="ARBA00004123"/>
    </source>
</evidence>